<dbReference type="GO" id="GO:0010073">
    <property type="term" value="P:meristem maintenance"/>
    <property type="evidence" value="ECO:0007669"/>
    <property type="project" value="InterPro"/>
</dbReference>
<dbReference type="EnsemblPlants" id="KQK94965">
    <property type="protein sequence ID" value="KQK94965"/>
    <property type="gene ID" value="SETIT_027869mg"/>
</dbReference>
<accession>K3ZMP9</accession>
<dbReference type="InterPro" id="IPR019557">
    <property type="entry name" value="AminoTfrase-like_pln_mobile"/>
</dbReference>
<dbReference type="EMBL" id="AGNK02005044">
    <property type="status" value="NOT_ANNOTATED_CDS"/>
    <property type="molecule type" value="Genomic_DNA"/>
</dbReference>
<evidence type="ECO:0000313" key="2">
    <source>
        <dbReference type="EnsemblPlants" id="KQK94965"/>
    </source>
</evidence>
<dbReference type="Proteomes" id="UP000004995">
    <property type="component" value="Unassembled WGS sequence"/>
</dbReference>
<feature type="domain" description="Aminotransferase-like plant mobile" evidence="1">
    <location>
        <begin position="2"/>
        <end position="149"/>
    </location>
</feature>
<dbReference type="HOGENOM" id="CLU_734468_0_0_1"/>
<name>K3ZMP9_SETIT</name>
<dbReference type="InParanoid" id="K3ZMP9"/>
<proteinExistence type="predicted"/>
<dbReference type="AlphaFoldDB" id="K3ZMP9"/>
<dbReference type="Pfam" id="PF10536">
    <property type="entry name" value="PMD"/>
    <property type="match status" value="1"/>
</dbReference>
<keyword evidence="3" id="KW-1185">Reference proteome</keyword>
<organism evidence="2 3">
    <name type="scientific">Setaria italica</name>
    <name type="common">Foxtail millet</name>
    <name type="synonym">Panicum italicum</name>
    <dbReference type="NCBI Taxonomy" id="4555"/>
    <lineage>
        <taxon>Eukaryota</taxon>
        <taxon>Viridiplantae</taxon>
        <taxon>Streptophyta</taxon>
        <taxon>Embryophyta</taxon>
        <taxon>Tracheophyta</taxon>
        <taxon>Spermatophyta</taxon>
        <taxon>Magnoliopsida</taxon>
        <taxon>Liliopsida</taxon>
        <taxon>Poales</taxon>
        <taxon>Poaceae</taxon>
        <taxon>PACMAD clade</taxon>
        <taxon>Panicoideae</taxon>
        <taxon>Panicodae</taxon>
        <taxon>Paniceae</taxon>
        <taxon>Cenchrinae</taxon>
        <taxon>Setaria</taxon>
    </lineage>
</organism>
<dbReference type="Gramene" id="KQK94965">
    <property type="protein sequence ID" value="KQK94965"/>
    <property type="gene ID" value="SETIT_027869mg"/>
</dbReference>
<sequence length="377" mass="43717">MDNAALTVLVDRWRSETHTFHLPFGEMTITLEDIAMVFGLRVDGRVMTRSIEPVGWRDRVHLLLGVRPEDPPENVKDSKTTEGVLARYAHAWLWHMVSGFTISWMWLPIIHQDFTISWMWLPRIGQDWDNIGTYSWGIATIAWLYRQLCDDLPYHDDESLATVRYLWSIISTIHGNPRWCYIEYINAIDYLRSSHVMQQFGILQTCPPEYNNTGQDLHLIDRRKQRGAKNWEKKHMHAINAWNLRANNKVYGGAVHRDGPFNQYLDWLKQNTCLKLKVAMDTTNIEDLPSDPKDIFPKYDEVTRSGQQLGRFANEAGQALSIPIRSPEEASVLRGFLQRLRWGYRKIAFKMNCLLAPAPPIDKVSFSIEALSILKHG</sequence>
<dbReference type="PANTHER" id="PTHR46033">
    <property type="entry name" value="PROTEIN MAIN-LIKE 2"/>
    <property type="match status" value="1"/>
</dbReference>
<reference evidence="3" key="1">
    <citation type="journal article" date="2012" name="Nat. Biotechnol.">
        <title>Reference genome sequence of the model plant Setaria.</title>
        <authorList>
            <person name="Bennetzen J.L."/>
            <person name="Schmutz J."/>
            <person name="Wang H."/>
            <person name="Percifield R."/>
            <person name="Hawkins J."/>
            <person name="Pontaroli A.C."/>
            <person name="Estep M."/>
            <person name="Feng L."/>
            <person name="Vaughn J.N."/>
            <person name="Grimwood J."/>
            <person name="Jenkins J."/>
            <person name="Barry K."/>
            <person name="Lindquist E."/>
            <person name="Hellsten U."/>
            <person name="Deshpande S."/>
            <person name="Wang X."/>
            <person name="Wu X."/>
            <person name="Mitros T."/>
            <person name="Triplett J."/>
            <person name="Yang X."/>
            <person name="Ye C.Y."/>
            <person name="Mauro-Herrera M."/>
            <person name="Wang L."/>
            <person name="Li P."/>
            <person name="Sharma M."/>
            <person name="Sharma R."/>
            <person name="Ronald P.C."/>
            <person name="Panaud O."/>
            <person name="Kellogg E.A."/>
            <person name="Brutnell T.P."/>
            <person name="Doust A.N."/>
            <person name="Tuskan G.A."/>
            <person name="Rokhsar D."/>
            <person name="Devos K.M."/>
        </authorList>
    </citation>
    <scope>NUCLEOTIDE SEQUENCE [LARGE SCALE GENOMIC DNA]</scope>
    <source>
        <strain evidence="3">cv. Yugu1</strain>
    </source>
</reference>
<reference evidence="2" key="2">
    <citation type="submission" date="2018-08" db="UniProtKB">
        <authorList>
            <consortium name="EnsemblPlants"/>
        </authorList>
    </citation>
    <scope>IDENTIFICATION</scope>
    <source>
        <strain evidence="2">Yugu1</strain>
    </source>
</reference>
<evidence type="ECO:0000259" key="1">
    <source>
        <dbReference type="Pfam" id="PF10536"/>
    </source>
</evidence>
<dbReference type="PANTHER" id="PTHR46033:SF82">
    <property type="entry name" value="AMINOTRANSFERASE-LIKE PLANT MOBILE DOMAIN-CONTAINING PROTEIN"/>
    <property type="match status" value="1"/>
</dbReference>
<dbReference type="InterPro" id="IPR044824">
    <property type="entry name" value="MAIN-like"/>
</dbReference>
<protein>
    <recommendedName>
        <fullName evidence="1">Aminotransferase-like plant mobile domain-containing protein</fullName>
    </recommendedName>
</protein>
<evidence type="ECO:0000313" key="3">
    <source>
        <dbReference type="Proteomes" id="UP000004995"/>
    </source>
</evidence>